<evidence type="ECO:0000256" key="1">
    <source>
        <dbReference type="SAM" id="MobiDB-lite"/>
    </source>
</evidence>
<feature type="region of interest" description="Disordered" evidence="1">
    <location>
        <begin position="1"/>
        <end position="46"/>
    </location>
</feature>
<feature type="non-terminal residue" evidence="2">
    <location>
        <position position="97"/>
    </location>
</feature>
<feature type="compositionally biased region" description="Basic and acidic residues" evidence="1">
    <location>
        <begin position="7"/>
        <end position="20"/>
    </location>
</feature>
<accession>A0A0F9B8L4</accession>
<evidence type="ECO:0000313" key="2">
    <source>
        <dbReference type="EMBL" id="KKL17970.1"/>
    </source>
</evidence>
<reference evidence="2" key="1">
    <citation type="journal article" date="2015" name="Nature">
        <title>Complex archaea that bridge the gap between prokaryotes and eukaryotes.</title>
        <authorList>
            <person name="Spang A."/>
            <person name="Saw J.H."/>
            <person name="Jorgensen S.L."/>
            <person name="Zaremba-Niedzwiedzka K."/>
            <person name="Martijn J."/>
            <person name="Lind A.E."/>
            <person name="van Eijk R."/>
            <person name="Schleper C."/>
            <person name="Guy L."/>
            <person name="Ettema T.J."/>
        </authorList>
    </citation>
    <scope>NUCLEOTIDE SEQUENCE</scope>
</reference>
<name>A0A0F9B8L4_9ZZZZ</name>
<dbReference type="AlphaFoldDB" id="A0A0F9B8L4"/>
<sequence>METINNEPKETKEPLAEKKVPVKRRKKTIGVPPSPGKNKEISSFQESKDERYKKVLDNFGRTKLVDRHAKEKRLIHPDQLDETKRKWDSQMVTGVFK</sequence>
<protein>
    <submittedName>
        <fullName evidence="2">Uncharacterized protein</fullName>
    </submittedName>
</protein>
<proteinExistence type="predicted"/>
<comment type="caution">
    <text evidence="2">The sequence shown here is derived from an EMBL/GenBank/DDBJ whole genome shotgun (WGS) entry which is preliminary data.</text>
</comment>
<organism evidence="2">
    <name type="scientific">marine sediment metagenome</name>
    <dbReference type="NCBI Taxonomy" id="412755"/>
    <lineage>
        <taxon>unclassified sequences</taxon>
        <taxon>metagenomes</taxon>
        <taxon>ecological metagenomes</taxon>
    </lineage>
</organism>
<dbReference type="EMBL" id="LAZR01039049">
    <property type="protein sequence ID" value="KKL17970.1"/>
    <property type="molecule type" value="Genomic_DNA"/>
</dbReference>
<gene>
    <name evidence="2" type="ORF">LCGC14_2480230</name>
</gene>